<reference evidence="6" key="1">
    <citation type="submission" date="2021-03" db="EMBL/GenBank/DDBJ databases">
        <authorList>
            <person name="Bekaert M."/>
        </authorList>
    </citation>
    <scope>NUCLEOTIDE SEQUENCE</scope>
</reference>
<dbReference type="Proteomes" id="UP000683360">
    <property type="component" value="Unassembled WGS sequence"/>
</dbReference>
<dbReference type="InterPro" id="IPR035976">
    <property type="entry name" value="Sushi/SCR/CCP_sf"/>
</dbReference>
<proteinExistence type="predicted"/>
<feature type="compositionally biased region" description="Basic and acidic residues" evidence="4">
    <location>
        <begin position="514"/>
        <end position="525"/>
    </location>
</feature>
<feature type="compositionally biased region" description="Basic and acidic residues" evidence="4">
    <location>
        <begin position="484"/>
        <end position="506"/>
    </location>
</feature>
<keyword evidence="2 3" id="KW-1015">Disulfide bond</keyword>
<evidence type="ECO:0000256" key="2">
    <source>
        <dbReference type="ARBA" id="ARBA00023157"/>
    </source>
</evidence>
<dbReference type="OrthoDB" id="10252017at2759"/>
<dbReference type="InterPro" id="IPR000436">
    <property type="entry name" value="Sushi_SCR_CCP_dom"/>
</dbReference>
<dbReference type="InterPro" id="IPR016187">
    <property type="entry name" value="CTDL_fold"/>
</dbReference>
<evidence type="ECO:0000313" key="6">
    <source>
        <dbReference type="EMBL" id="CAG2230282.1"/>
    </source>
</evidence>
<comment type="caution">
    <text evidence="3">Lacks conserved residue(s) required for the propagation of feature annotation.</text>
</comment>
<keyword evidence="1" id="KW-0732">Signal</keyword>
<dbReference type="Gene3D" id="3.10.100.10">
    <property type="entry name" value="Mannose-Binding Protein A, subunit A"/>
    <property type="match status" value="1"/>
</dbReference>
<feature type="disulfide bond" evidence="3">
    <location>
        <begin position="89"/>
        <end position="132"/>
    </location>
</feature>
<comment type="caution">
    <text evidence="6">The sequence shown here is derived from an EMBL/GenBank/DDBJ whole genome shotgun (WGS) entry which is preliminary data.</text>
</comment>
<accession>A0A8S3T9U2</accession>
<dbReference type="SUPFAM" id="SSF56436">
    <property type="entry name" value="C-type lectin-like"/>
    <property type="match status" value="1"/>
</dbReference>
<dbReference type="SUPFAM" id="SSF57535">
    <property type="entry name" value="Complement control module/SCR domain"/>
    <property type="match status" value="1"/>
</dbReference>
<dbReference type="EMBL" id="CAJPWZ010002057">
    <property type="protein sequence ID" value="CAG2230282.1"/>
    <property type="molecule type" value="Genomic_DNA"/>
</dbReference>
<feature type="region of interest" description="Disordered" evidence="4">
    <location>
        <begin position="468"/>
        <end position="525"/>
    </location>
</feature>
<dbReference type="PROSITE" id="PS50923">
    <property type="entry name" value="SUSHI"/>
    <property type="match status" value="1"/>
</dbReference>
<dbReference type="CDD" id="cd00037">
    <property type="entry name" value="CLECT"/>
    <property type="match status" value="1"/>
</dbReference>
<evidence type="ECO:0000256" key="1">
    <source>
        <dbReference type="ARBA" id="ARBA00022729"/>
    </source>
</evidence>
<organism evidence="6 7">
    <name type="scientific">Mytilus edulis</name>
    <name type="common">Blue mussel</name>
    <dbReference type="NCBI Taxonomy" id="6550"/>
    <lineage>
        <taxon>Eukaryota</taxon>
        <taxon>Metazoa</taxon>
        <taxon>Spiralia</taxon>
        <taxon>Lophotrochozoa</taxon>
        <taxon>Mollusca</taxon>
        <taxon>Bivalvia</taxon>
        <taxon>Autobranchia</taxon>
        <taxon>Pteriomorphia</taxon>
        <taxon>Mytilida</taxon>
        <taxon>Mytiloidea</taxon>
        <taxon>Mytilidae</taxon>
        <taxon>Mytilinae</taxon>
        <taxon>Mytilus</taxon>
    </lineage>
</organism>
<keyword evidence="7" id="KW-1185">Reference proteome</keyword>
<sequence>MTILDCAKKCFITSQCTSINYRQNWKLCDLVMSNDAGNRDGRRLDLYQSNITTLQKSLAGKCVNHNCKEGQKCEVNADDNNPKCVEAYCKGLPNTPNAAVDERFGLRRNLDTGNKYKCNKGYKMKGNPFAVCQSPGHWKVLFNCTTKGNYCVRCRGYRYDMTTKTCIKLVKAPKSKWEAAREICQRQPDGDLVSITTKEKWDFIIKYLEVFVGIKPDPAGSARSHDASLSLFPVTILATTIQKTKETNLQQQETDDQSASWLPGIGIKTWEQIMNIREGKGFVTESDLATISHLRVTMALLSIIPRQYMGSQNRREVRQVMGGWYEDHPEVFHEYQVPQVRATMAPEKAPANTWKKVGFLDEIPVADPKPADEGICISRVTVATVGRDVVIVPDDPECSIRVVQDGLGVVLGKYSVEQICDAQSKDPEFKWLTEWLDDNSCQPAQGDLFRSSQPAKFYWTIKERFRRQMSSDDGSTGGSPKRSWAAEEKKEQREVSPRGRHQDRVPSVEGDVPSQRDTKGQEGGS</sequence>
<keyword evidence="3" id="KW-0768">Sushi</keyword>
<evidence type="ECO:0000313" key="7">
    <source>
        <dbReference type="Proteomes" id="UP000683360"/>
    </source>
</evidence>
<dbReference type="Gene3D" id="2.10.70.10">
    <property type="entry name" value="Complement Module, domain 1"/>
    <property type="match status" value="1"/>
</dbReference>
<evidence type="ECO:0000259" key="5">
    <source>
        <dbReference type="PROSITE" id="PS50923"/>
    </source>
</evidence>
<name>A0A8S3T9U2_MYTED</name>
<dbReference type="AlphaFoldDB" id="A0A8S3T9U2"/>
<protein>
    <submittedName>
        <fullName evidence="6">CSMD</fullName>
    </submittedName>
</protein>
<feature type="domain" description="Sushi" evidence="5">
    <location>
        <begin position="87"/>
        <end position="146"/>
    </location>
</feature>
<dbReference type="Pfam" id="PF00084">
    <property type="entry name" value="Sushi"/>
    <property type="match status" value="1"/>
</dbReference>
<evidence type="ECO:0000256" key="4">
    <source>
        <dbReference type="SAM" id="MobiDB-lite"/>
    </source>
</evidence>
<gene>
    <name evidence="6" type="ORF">MEDL_43147</name>
</gene>
<dbReference type="CDD" id="cd00033">
    <property type="entry name" value="CCP"/>
    <property type="match status" value="1"/>
</dbReference>
<dbReference type="InterPro" id="IPR016186">
    <property type="entry name" value="C-type_lectin-like/link_sf"/>
</dbReference>
<evidence type="ECO:0000256" key="3">
    <source>
        <dbReference type="PROSITE-ProRule" id="PRU00302"/>
    </source>
</evidence>